<organism evidence="1 2">
    <name type="scientific">Stutzerimonas stutzeri</name>
    <name type="common">Pseudomonas stutzeri</name>
    <dbReference type="NCBI Taxonomy" id="316"/>
    <lineage>
        <taxon>Bacteria</taxon>
        <taxon>Pseudomonadati</taxon>
        <taxon>Pseudomonadota</taxon>
        <taxon>Gammaproteobacteria</taxon>
        <taxon>Pseudomonadales</taxon>
        <taxon>Pseudomonadaceae</taxon>
        <taxon>Stutzerimonas</taxon>
    </lineage>
</organism>
<proteinExistence type="predicted"/>
<dbReference type="PATRIC" id="fig|316.97.peg.2078"/>
<evidence type="ECO:0000313" key="1">
    <source>
        <dbReference type="EMBL" id="AHY42855.1"/>
    </source>
</evidence>
<accession>A0A023WT31</accession>
<sequence length="146" mass="16552">MLIIYLTISLTFTSTHTNCLIQLLKSVSIKSFVSTEAAHSTAALLPVKLFLKNFSFLLNRLRFRSIRISRQREANHTAFKTAVNHIFQPLPINLTEATNRTQPPPCQPGAFYSNPPSVQPFYFANLLIYKRFCLRTAPEVVRIIGA</sequence>
<dbReference type="KEGG" id="pstu:UIB01_10375"/>
<name>A0A023WT31_STUST</name>
<dbReference type="EMBL" id="CP007509">
    <property type="protein sequence ID" value="AHY42855.1"/>
    <property type="molecule type" value="Genomic_DNA"/>
</dbReference>
<evidence type="ECO:0000313" key="2">
    <source>
        <dbReference type="Proteomes" id="UP000025238"/>
    </source>
</evidence>
<dbReference type="AlphaFoldDB" id="A0A023WT31"/>
<protein>
    <submittedName>
        <fullName evidence="1">Uncharacterized protein</fullName>
    </submittedName>
</protein>
<dbReference type="Proteomes" id="UP000025238">
    <property type="component" value="Chromosome"/>
</dbReference>
<reference evidence="1 2" key="1">
    <citation type="submission" date="2014-03" db="EMBL/GenBank/DDBJ databases">
        <title>Complete genome sequence of Pseudomonas stutzeri 19SMN4.</title>
        <authorList>
            <person name="Brunet-Galmes I."/>
            <person name="Nogales B."/>
            <person name="Busquets A."/>
            <person name="Pena A."/>
            <person name="Gomila M."/>
            <person name="Garcia-Valdes E."/>
            <person name="Lalucat J."/>
            <person name="Bennasar A."/>
            <person name="Bosch R."/>
        </authorList>
    </citation>
    <scope>NUCLEOTIDE SEQUENCE [LARGE SCALE GENOMIC DNA]</scope>
    <source>
        <strain evidence="1 2">19SMN4</strain>
    </source>
</reference>
<gene>
    <name evidence="1" type="ORF">UIB01_10375</name>
</gene>